<organism evidence="8 9">
    <name type="scientific">Micrococcoides hystricis</name>
    <dbReference type="NCBI Taxonomy" id="1572761"/>
    <lineage>
        <taxon>Bacteria</taxon>
        <taxon>Bacillati</taxon>
        <taxon>Actinomycetota</taxon>
        <taxon>Actinomycetes</taxon>
        <taxon>Micrococcales</taxon>
        <taxon>Micrococcaceae</taxon>
        <taxon>Micrococcoides</taxon>
    </lineage>
</organism>
<evidence type="ECO:0000313" key="8">
    <source>
        <dbReference type="EMBL" id="MFC0582186.1"/>
    </source>
</evidence>
<dbReference type="PIRSF" id="PIRSF001586">
    <property type="entry name" value="FGAM_synth_I"/>
    <property type="match status" value="1"/>
</dbReference>
<dbReference type="NCBIfam" id="NF002957">
    <property type="entry name" value="PRK03619.1"/>
    <property type="match status" value="1"/>
</dbReference>
<evidence type="ECO:0000313" key="9">
    <source>
        <dbReference type="Proteomes" id="UP001589862"/>
    </source>
</evidence>
<dbReference type="EMBL" id="JBHLUB010000029">
    <property type="protein sequence ID" value="MFC0582186.1"/>
    <property type="molecule type" value="Genomic_DNA"/>
</dbReference>
<gene>
    <name evidence="8" type="primary">purQ</name>
    <name evidence="8" type="ORF">ACFFFR_07290</name>
</gene>
<evidence type="ECO:0000256" key="1">
    <source>
        <dbReference type="ARBA" id="ARBA00022490"/>
    </source>
</evidence>
<dbReference type="Proteomes" id="UP001589862">
    <property type="component" value="Unassembled WGS sequence"/>
</dbReference>
<dbReference type="EC" id="3.5.1.2" evidence="8"/>
<sequence length="243" mass="25449">MTTELPLVGDYSTDSVADSGLRVGVAVFPGTLGDRDITRALTRHGIEAVQLWHRDTDLQDVDAVILPGGSSYGDYLRPGALAANAPLIKAIKAGVEKGLAVLGTGNGFQILTEAGLLPGAFKMNDSARYHNSAETLTVANNSTAFTKDFSKDERIVLPLSVGYGNYWVDEATAAELAENNQIVLRYAENPHGSTQAIAGVANREGNVVGLLPQAEYAIEAGFGPSTDGARVFTSLLSSLAGGK</sequence>
<protein>
    <submittedName>
        <fullName evidence="8">Phosphoribosylformylglycinamidine synthase subunit PurQ</fullName>
        <ecNumber evidence="8">3.5.1.2</ecNumber>
        <ecNumber evidence="8">6.3.5.3</ecNumber>
    </submittedName>
</protein>
<proteinExistence type="predicted"/>
<keyword evidence="3" id="KW-0547">Nucleotide-binding</keyword>
<dbReference type="EC" id="6.3.5.3" evidence="8"/>
<dbReference type="RefSeq" id="WP_377459159.1">
    <property type="nucleotide sequence ID" value="NZ_JBHLUB010000029.1"/>
</dbReference>
<keyword evidence="4" id="KW-0658">Purine biosynthesis</keyword>
<dbReference type="NCBIfam" id="TIGR01737">
    <property type="entry name" value="FGAM_synth_I"/>
    <property type="match status" value="1"/>
</dbReference>
<reference evidence="8 9" key="1">
    <citation type="submission" date="2024-09" db="EMBL/GenBank/DDBJ databases">
        <authorList>
            <person name="Sun Q."/>
            <person name="Mori K."/>
        </authorList>
    </citation>
    <scope>NUCLEOTIDE SEQUENCE [LARGE SCALE GENOMIC DNA]</scope>
    <source>
        <strain evidence="8 9">NCAIM B.02604</strain>
    </source>
</reference>
<keyword evidence="2 8" id="KW-0436">Ligase</keyword>
<evidence type="ECO:0000256" key="5">
    <source>
        <dbReference type="ARBA" id="ARBA00022801"/>
    </source>
</evidence>
<evidence type="ECO:0000256" key="7">
    <source>
        <dbReference type="ARBA" id="ARBA00022962"/>
    </source>
</evidence>
<dbReference type="PANTHER" id="PTHR47552">
    <property type="entry name" value="PHOSPHORIBOSYLFORMYLGLYCINAMIDINE SYNTHASE SUBUNIT PURQ"/>
    <property type="match status" value="1"/>
</dbReference>
<keyword evidence="1" id="KW-0963">Cytoplasm</keyword>
<keyword evidence="5 8" id="KW-0378">Hydrolase</keyword>
<dbReference type="SMART" id="SM01211">
    <property type="entry name" value="GATase_5"/>
    <property type="match status" value="1"/>
</dbReference>
<dbReference type="Pfam" id="PF13507">
    <property type="entry name" value="GATase_5"/>
    <property type="match status" value="1"/>
</dbReference>
<evidence type="ECO:0000256" key="3">
    <source>
        <dbReference type="ARBA" id="ARBA00022741"/>
    </source>
</evidence>
<dbReference type="InterPro" id="IPR010075">
    <property type="entry name" value="PRibForGlyAmidine_synth_PurQ"/>
</dbReference>
<name>A0ABV6PC47_9MICC</name>
<evidence type="ECO:0000256" key="4">
    <source>
        <dbReference type="ARBA" id="ARBA00022755"/>
    </source>
</evidence>
<dbReference type="SUPFAM" id="SSF52317">
    <property type="entry name" value="Class I glutamine amidotransferase-like"/>
    <property type="match status" value="1"/>
</dbReference>
<dbReference type="PROSITE" id="PS51273">
    <property type="entry name" value="GATASE_TYPE_1"/>
    <property type="match status" value="1"/>
</dbReference>
<keyword evidence="7" id="KW-0315">Glutamine amidotransferase</keyword>
<dbReference type="Gene3D" id="3.40.50.880">
    <property type="match status" value="1"/>
</dbReference>
<evidence type="ECO:0000256" key="2">
    <source>
        <dbReference type="ARBA" id="ARBA00022598"/>
    </source>
</evidence>
<dbReference type="GO" id="GO:0004642">
    <property type="term" value="F:phosphoribosylformylglycinamidine synthase activity"/>
    <property type="evidence" value="ECO:0007669"/>
    <property type="project" value="UniProtKB-EC"/>
</dbReference>
<evidence type="ECO:0000256" key="6">
    <source>
        <dbReference type="ARBA" id="ARBA00022840"/>
    </source>
</evidence>
<keyword evidence="6" id="KW-0067">ATP-binding</keyword>
<dbReference type="GO" id="GO:0004359">
    <property type="term" value="F:glutaminase activity"/>
    <property type="evidence" value="ECO:0007669"/>
    <property type="project" value="UniProtKB-EC"/>
</dbReference>
<accession>A0ABV6PC47</accession>
<dbReference type="PANTHER" id="PTHR47552:SF1">
    <property type="entry name" value="PHOSPHORIBOSYLFORMYLGLYCINAMIDINE SYNTHASE SUBUNIT PURQ"/>
    <property type="match status" value="1"/>
</dbReference>
<comment type="caution">
    <text evidence="8">The sequence shown here is derived from an EMBL/GenBank/DDBJ whole genome shotgun (WGS) entry which is preliminary data.</text>
</comment>
<keyword evidence="9" id="KW-1185">Reference proteome</keyword>
<dbReference type="InterPro" id="IPR029062">
    <property type="entry name" value="Class_I_gatase-like"/>
</dbReference>